<feature type="transmembrane region" description="Helical" evidence="2">
    <location>
        <begin position="16"/>
        <end position="39"/>
    </location>
</feature>
<keyword evidence="2" id="KW-1133">Transmembrane helix</keyword>
<evidence type="ECO:0000313" key="3">
    <source>
        <dbReference type="EMBL" id="TXD41185.1"/>
    </source>
</evidence>
<feature type="compositionally biased region" description="Low complexity" evidence="1">
    <location>
        <begin position="246"/>
        <end position="271"/>
    </location>
</feature>
<dbReference type="RefSeq" id="WP_146973314.1">
    <property type="nucleotide sequence ID" value="NZ_VOSL01000021.1"/>
</dbReference>
<evidence type="ECO:0000256" key="2">
    <source>
        <dbReference type="SAM" id="Phobius"/>
    </source>
</evidence>
<feature type="transmembrane region" description="Helical" evidence="2">
    <location>
        <begin position="192"/>
        <end position="216"/>
    </location>
</feature>
<protein>
    <recommendedName>
        <fullName evidence="5">Glycerophosphoryl diester phosphodiesterase membrane domain-containing protein</fullName>
    </recommendedName>
</protein>
<keyword evidence="2" id="KW-0472">Membrane</keyword>
<dbReference type="AlphaFoldDB" id="A0A5C6XHJ7"/>
<comment type="caution">
    <text evidence="3">The sequence shown here is derived from an EMBL/GenBank/DDBJ whole genome shotgun (WGS) entry which is preliminary data.</text>
</comment>
<evidence type="ECO:0000313" key="4">
    <source>
        <dbReference type="Proteomes" id="UP000321046"/>
    </source>
</evidence>
<dbReference type="PROSITE" id="PS51257">
    <property type="entry name" value="PROKAR_LIPOPROTEIN"/>
    <property type="match status" value="1"/>
</dbReference>
<name>A0A5C6XHJ7_9DELT</name>
<feature type="transmembrane region" description="Helical" evidence="2">
    <location>
        <begin position="99"/>
        <end position="132"/>
    </location>
</feature>
<proteinExistence type="predicted"/>
<organism evidence="3 4">
    <name type="scientific">Lujinxingia vulgaris</name>
    <dbReference type="NCBI Taxonomy" id="2600176"/>
    <lineage>
        <taxon>Bacteria</taxon>
        <taxon>Deltaproteobacteria</taxon>
        <taxon>Bradymonadales</taxon>
        <taxon>Lujinxingiaceae</taxon>
        <taxon>Lujinxingia</taxon>
    </lineage>
</organism>
<feature type="region of interest" description="Disordered" evidence="1">
    <location>
        <begin position="236"/>
        <end position="325"/>
    </location>
</feature>
<sequence>MDVGRWVGEFQNVWKASFVSVGLVILACAMGFMVPGLLVQRLGSPVAIAAFWAVALPVMAWLSGAVHLQCFRNAETGRSTSFGDASQEAFEHWDDVVLGVVFCGLMLGVAGVLVLPGVVAGGVLLPYVVIVMVEKKGPIEALRRNIELTQGRWVELVVYWMLYYAVLVVGVSVVGGAAVVTAMLGLVSAPPVGGLMAVVLVLSAVGAFFLAPLPVIASVATYRMIVEEAPASVAAAGEEVGEAPEGGEAPEFDAPGEVMVPSSSEVAPVEAPEAEREGVEDDAVFEVERSGLAGDSVFDDDDEASSPKSVPGFQKVPRADEGPYW</sequence>
<feature type="transmembrane region" description="Helical" evidence="2">
    <location>
        <begin position="46"/>
        <end position="68"/>
    </location>
</feature>
<dbReference type="OrthoDB" id="5509712at2"/>
<gene>
    <name evidence="3" type="ORF">FRC96_04800</name>
</gene>
<dbReference type="EMBL" id="VOSL01000021">
    <property type="protein sequence ID" value="TXD41185.1"/>
    <property type="molecule type" value="Genomic_DNA"/>
</dbReference>
<dbReference type="Proteomes" id="UP000321046">
    <property type="component" value="Unassembled WGS sequence"/>
</dbReference>
<feature type="transmembrane region" description="Helical" evidence="2">
    <location>
        <begin position="153"/>
        <end position="186"/>
    </location>
</feature>
<accession>A0A5C6XHJ7</accession>
<reference evidence="3 4" key="1">
    <citation type="submission" date="2019-08" db="EMBL/GenBank/DDBJ databases">
        <title>Bradymonadales sp. TMQ2.</title>
        <authorList>
            <person name="Liang Q."/>
        </authorList>
    </citation>
    <scope>NUCLEOTIDE SEQUENCE [LARGE SCALE GENOMIC DNA]</scope>
    <source>
        <strain evidence="3 4">TMQ2</strain>
    </source>
</reference>
<keyword evidence="2" id="KW-0812">Transmembrane</keyword>
<evidence type="ECO:0008006" key="5">
    <source>
        <dbReference type="Google" id="ProtNLM"/>
    </source>
</evidence>
<evidence type="ECO:0000256" key="1">
    <source>
        <dbReference type="SAM" id="MobiDB-lite"/>
    </source>
</evidence>